<keyword evidence="4 9" id="KW-0812">Transmembrane</keyword>
<comment type="function">
    <text evidence="9">Essential subunit of the Sec protein translocation channel SecYEG. Clamps together the 2 halves of SecY. May contact the channel plug during translocation.</text>
</comment>
<keyword evidence="6 9" id="KW-1133">Transmembrane helix</keyword>
<keyword evidence="8 9" id="KW-0472">Membrane</keyword>
<proteinExistence type="inferred from homology"/>
<dbReference type="InterPro" id="IPR038379">
    <property type="entry name" value="SecE_sf"/>
</dbReference>
<dbReference type="GO" id="GO:0008320">
    <property type="term" value="F:protein transmembrane transporter activity"/>
    <property type="evidence" value="ECO:0007669"/>
    <property type="project" value="UniProtKB-UniRule"/>
</dbReference>
<evidence type="ECO:0000313" key="10">
    <source>
        <dbReference type="EMBL" id="OGC87648.1"/>
    </source>
</evidence>
<accession>A0A1F4Y1C6</accession>
<evidence type="ECO:0000256" key="5">
    <source>
        <dbReference type="ARBA" id="ARBA00022927"/>
    </source>
</evidence>
<dbReference type="Gene3D" id="1.20.5.1030">
    <property type="entry name" value="Preprotein translocase secy subunit"/>
    <property type="match status" value="1"/>
</dbReference>
<dbReference type="GO" id="GO:0006605">
    <property type="term" value="P:protein targeting"/>
    <property type="evidence" value="ECO:0007669"/>
    <property type="project" value="UniProtKB-UniRule"/>
</dbReference>
<dbReference type="GO" id="GO:0065002">
    <property type="term" value="P:intracellular protein transmembrane transport"/>
    <property type="evidence" value="ECO:0007669"/>
    <property type="project" value="UniProtKB-UniRule"/>
</dbReference>
<evidence type="ECO:0000256" key="2">
    <source>
        <dbReference type="ARBA" id="ARBA00022448"/>
    </source>
</evidence>
<feature type="transmembrane region" description="Helical" evidence="9">
    <location>
        <begin position="24"/>
        <end position="48"/>
    </location>
</feature>
<evidence type="ECO:0000256" key="3">
    <source>
        <dbReference type="ARBA" id="ARBA00022475"/>
    </source>
</evidence>
<dbReference type="HAMAP" id="MF_00422">
    <property type="entry name" value="SecE"/>
    <property type="match status" value="1"/>
</dbReference>
<comment type="subunit">
    <text evidence="9">Component of the Sec protein translocase complex. Heterotrimer consisting of SecY, SecE and SecG subunits. The heterotrimers can form oligomers, although 1 heterotrimer is thought to be able to translocate proteins. Interacts with the ribosome. Interacts with SecDF, and other proteins may be involved. Interacts with SecA.</text>
</comment>
<evidence type="ECO:0000256" key="9">
    <source>
        <dbReference type="HAMAP-Rule" id="MF_00422"/>
    </source>
</evidence>
<keyword evidence="5 9" id="KW-0653">Protein transport</keyword>
<evidence type="ECO:0000256" key="8">
    <source>
        <dbReference type="ARBA" id="ARBA00023136"/>
    </source>
</evidence>
<evidence type="ECO:0000313" key="11">
    <source>
        <dbReference type="Proteomes" id="UP000178585"/>
    </source>
</evidence>
<dbReference type="STRING" id="1797245.A2949_01995"/>
<dbReference type="PANTHER" id="PTHR33910">
    <property type="entry name" value="PROTEIN TRANSLOCASE SUBUNIT SECE"/>
    <property type="match status" value="1"/>
</dbReference>
<comment type="similarity">
    <text evidence="9">Belongs to the SecE/SEC61-gamma family.</text>
</comment>
<dbReference type="Pfam" id="PF00584">
    <property type="entry name" value="SecE"/>
    <property type="match status" value="1"/>
</dbReference>
<dbReference type="NCBIfam" id="TIGR00964">
    <property type="entry name" value="secE_bact"/>
    <property type="match status" value="1"/>
</dbReference>
<sequence length="56" mass="6553">MINYFREVRAEMKHVSWPSRRLTVMYTLVVIAISLATAVYLGLLDYIFSAFIKQII</sequence>
<dbReference type="PANTHER" id="PTHR33910:SF1">
    <property type="entry name" value="PROTEIN TRANSLOCASE SUBUNIT SECE"/>
    <property type="match status" value="1"/>
</dbReference>
<dbReference type="GO" id="GO:0009306">
    <property type="term" value="P:protein secretion"/>
    <property type="evidence" value="ECO:0007669"/>
    <property type="project" value="UniProtKB-UniRule"/>
</dbReference>
<dbReference type="Proteomes" id="UP000178585">
    <property type="component" value="Unassembled WGS sequence"/>
</dbReference>
<gene>
    <name evidence="9" type="primary">secE</name>
    <name evidence="10" type="ORF">A2949_01995</name>
</gene>
<dbReference type="AlphaFoldDB" id="A0A1F4Y1C6"/>
<evidence type="ECO:0000256" key="7">
    <source>
        <dbReference type="ARBA" id="ARBA00023010"/>
    </source>
</evidence>
<dbReference type="InterPro" id="IPR001901">
    <property type="entry name" value="Translocase_SecE/Sec61-g"/>
</dbReference>
<evidence type="ECO:0000256" key="4">
    <source>
        <dbReference type="ARBA" id="ARBA00022692"/>
    </source>
</evidence>
<keyword evidence="7 9" id="KW-0811">Translocation</keyword>
<keyword evidence="3 9" id="KW-1003">Cell membrane</keyword>
<comment type="subcellular location">
    <subcellularLocation>
        <location evidence="9">Cell membrane</location>
        <topology evidence="9">Single-pass membrane protein</topology>
    </subcellularLocation>
    <subcellularLocation>
        <location evidence="1">Membrane</location>
    </subcellularLocation>
</comment>
<dbReference type="InterPro" id="IPR005807">
    <property type="entry name" value="SecE_bac"/>
</dbReference>
<reference evidence="10 11" key="1">
    <citation type="journal article" date="2016" name="Nat. Commun.">
        <title>Thousands of microbial genomes shed light on interconnected biogeochemical processes in an aquifer system.</title>
        <authorList>
            <person name="Anantharaman K."/>
            <person name="Brown C.T."/>
            <person name="Hug L.A."/>
            <person name="Sharon I."/>
            <person name="Castelle C.J."/>
            <person name="Probst A.J."/>
            <person name="Thomas B.C."/>
            <person name="Singh A."/>
            <person name="Wilkins M.J."/>
            <person name="Karaoz U."/>
            <person name="Brodie E.L."/>
            <person name="Williams K.H."/>
            <person name="Hubbard S.S."/>
            <person name="Banfield J.F."/>
        </authorList>
    </citation>
    <scope>NUCLEOTIDE SEQUENCE [LARGE SCALE GENOMIC DNA]</scope>
</reference>
<organism evidence="10 11">
    <name type="scientific">Candidatus Adlerbacteria bacterium RIFCSPLOWO2_01_FULL_54_21b</name>
    <dbReference type="NCBI Taxonomy" id="1797245"/>
    <lineage>
        <taxon>Bacteria</taxon>
        <taxon>Candidatus Adleribacteriota</taxon>
    </lineage>
</organism>
<dbReference type="EMBL" id="MEWZ01000002">
    <property type="protein sequence ID" value="OGC87648.1"/>
    <property type="molecule type" value="Genomic_DNA"/>
</dbReference>
<dbReference type="GO" id="GO:0043952">
    <property type="term" value="P:protein transport by the Sec complex"/>
    <property type="evidence" value="ECO:0007669"/>
    <property type="project" value="UniProtKB-UniRule"/>
</dbReference>
<evidence type="ECO:0000256" key="6">
    <source>
        <dbReference type="ARBA" id="ARBA00022989"/>
    </source>
</evidence>
<evidence type="ECO:0000256" key="1">
    <source>
        <dbReference type="ARBA" id="ARBA00004370"/>
    </source>
</evidence>
<name>A0A1F4Y1C6_9BACT</name>
<comment type="caution">
    <text evidence="10">The sequence shown here is derived from an EMBL/GenBank/DDBJ whole genome shotgun (WGS) entry which is preliminary data.</text>
</comment>
<protein>
    <recommendedName>
        <fullName evidence="9">Protein translocase subunit SecE</fullName>
    </recommendedName>
</protein>
<keyword evidence="2 9" id="KW-0813">Transport</keyword>
<dbReference type="GO" id="GO:0005886">
    <property type="term" value="C:plasma membrane"/>
    <property type="evidence" value="ECO:0007669"/>
    <property type="project" value="UniProtKB-SubCell"/>
</dbReference>